<proteinExistence type="predicted"/>
<gene>
    <name evidence="1" type="ORF">LTSEUGA_4475</name>
</gene>
<evidence type="ECO:0000313" key="1">
    <source>
        <dbReference type="EMBL" id="EHC87662.1"/>
    </source>
</evidence>
<accession>A0A6C8GXM9</accession>
<reference evidence="1 2" key="1">
    <citation type="journal article" date="2011" name="BMC Genomics">
        <title>Genome sequencing reveals diversification of virulence factor content and possible host adaptation in distinct subpopulations of Salmonella enterica.</title>
        <authorList>
            <person name="den Bakker H.C."/>
            <person name="Moreno Switt A.I."/>
            <person name="Govoni G."/>
            <person name="Cummings C.A."/>
            <person name="Ranieri M.L."/>
            <person name="Degoricija L."/>
            <person name="Hoelzer K."/>
            <person name="Rodriguez-Rivera L.D."/>
            <person name="Brown S."/>
            <person name="Bolchacova E."/>
            <person name="Furtado M.R."/>
            <person name="Wiedmann M."/>
        </authorList>
    </citation>
    <scope>NUCLEOTIDE SEQUENCE [LARGE SCALE GENOMIC DNA]</scope>
    <source>
        <strain evidence="1 2">R8-3404</strain>
    </source>
</reference>
<evidence type="ECO:0000313" key="2">
    <source>
        <dbReference type="Proteomes" id="UP000003915"/>
    </source>
</evidence>
<protein>
    <submittedName>
        <fullName evidence="1">3,4-dihydroxy-2-butanone 4-phosphate synthase</fullName>
    </submittedName>
</protein>
<organism evidence="1 2">
    <name type="scientific">Salmonella enterica subsp. enterica serovar Uganda str. R8-3404</name>
    <dbReference type="NCBI Taxonomy" id="913083"/>
    <lineage>
        <taxon>Bacteria</taxon>
        <taxon>Pseudomonadati</taxon>
        <taxon>Pseudomonadota</taxon>
        <taxon>Gammaproteobacteria</taxon>
        <taxon>Enterobacterales</taxon>
        <taxon>Enterobacteriaceae</taxon>
        <taxon>Salmonella</taxon>
    </lineage>
</organism>
<dbReference type="InterPro" id="IPR017945">
    <property type="entry name" value="DHBP_synth_RibB-like_a/b_dom"/>
</dbReference>
<sequence length="34" mass="3783">RAPECIAFAGQHNMAVVTIEDLVAYRQAHERKAS</sequence>
<comment type="caution">
    <text evidence="1">The sequence shown here is derived from an EMBL/GenBank/DDBJ whole genome shotgun (WGS) entry which is preliminary data.</text>
</comment>
<dbReference type="AlphaFoldDB" id="A0A6C8GXM9"/>
<dbReference type="SUPFAM" id="SSF55821">
    <property type="entry name" value="YrdC/RibB"/>
    <property type="match status" value="1"/>
</dbReference>
<dbReference type="EMBL" id="AFCV01001122">
    <property type="protein sequence ID" value="EHC87662.1"/>
    <property type="molecule type" value="Genomic_DNA"/>
</dbReference>
<dbReference type="Gene3D" id="3.90.870.10">
    <property type="entry name" value="DHBP synthase"/>
    <property type="match status" value="1"/>
</dbReference>
<name>A0A6C8GXM9_SALET</name>
<feature type="non-terminal residue" evidence="1">
    <location>
        <position position="1"/>
    </location>
</feature>
<dbReference type="Proteomes" id="UP000003915">
    <property type="component" value="Unassembled WGS sequence"/>
</dbReference>